<proteinExistence type="predicted"/>
<protein>
    <submittedName>
        <fullName evidence="2">A33 protein</fullName>
    </submittedName>
</protein>
<accession>A0A7K6ETD1</accession>
<name>A0A7K6ETD1_9PASS</name>
<dbReference type="AlphaFoldDB" id="A0A7K6ETD1"/>
<feature type="non-terminal residue" evidence="2">
    <location>
        <position position="1"/>
    </location>
</feature>
<dbReference type="SMART" id="SM00449">
    <property type="entry name" value="SPRY"/>
    <property type="match status" value="1"/>
</dbReference>
<sequence length="176" mass="19717">VTLDADTAHPRLEITGRGVVKDTAVIRDVPSNEKRFDTELIVLAKEGYRTGKRFWDVDVGRRTSWALGVALESVTRKGPLTLSPENGFWVIGSADGVDYWAYTYPWTRLKVSEELQMIGILLDIPGKRVTFYDTIRGKSLYTFSIAVSRNQKRKFIPLFSTGPAAAEPDAYGLEVM</sequence>
<dbReference type="FunFam" id="2.60.120.920:FF:000004">
    <property type="entry name" value="Butyrophilin subfamily 1 member A1"/>
    <property type="match status" value="1"/>
</dbReference>
<dbReference type="InterPro" id="IPR013320">
    <property type="entry name" value="ConA-like_dom_sf"/>
</dbReference>
<evidence type="ECO:0000313" key="2">
    <source>
        <dbReference type="EMBL" id="NWV41558.1"/>
    </source>
</evidence>
<dbReference type="SMART" id="SM00589">
    <property type="entry name" value="PRY"/>
    <property type="match status" value="1"/>
</dbReference>
<dbReference type="InterPro" id="IPR003877">
    <property type="entry name" value="SPRY_dom"/>
</dbReference>
<feature type="domain" description="B30.2/SPRY" evidence="1">
    <location>
        <begin position="1"/>
        <end position="176"/>
    </location>
</feature>
<comment type="caution">
    <text evidence="2">The sequence shown here is derived from an EMBL/GenBank/DDBJ whole genome shotgun (WGS) entry which is preliminary data.</text>
</comment>
<evidence type="ECO:0000313" key="3">
    <source>
        <dbReference type="Proteomes" id="UP000575029"/>
    </source>
</evidence>
<dbReference type="Pfam" id="PF13765">
    <property type="entry name" value="PRY"/>
    <property type="match status" value="1"/>
</dbReference>
<dbReference type="PROSITE" id="PS50188">
    <property type="entry name" value="B302_SPRY"/>
    <property type="match status" value="1"/>
</dbReference>
<reference evidence="2 3" key="1">
    <citation type="submission" date="2019-09" db="EMBL/GenBank/DDBJ databases">
        <title>Bird 10,000 Genomes (B10K) Project - Family phase.</title>
        <authorList>
            <person name="Zhang G."/>
        </authorList>
    </citation>
    <scope>NUCLEOTIDE SEQUENCE [LARGE SCALE GENOMIC DNA]</scope>
    <source>
        <strain evidence="2">B10K-DU-029-50</strain>
        <tissue evidence="2">Heart</tissue>
    </source>
</reference>
<gene>
    <name evidence="2" type="primary">A33_1</name>
    <name evidence="2" type="ORF">GRAPIC_R01175</name>
</gene>
<keyword evidence="3" id="KW-1185">Reference proteome</keyword>
<dbReference type="SUPFAM" id="SSF49899">
    <property type="entry name" value="Concanavalin A-like lectins/glucanases"/>
    <property type="match status" value="1"/>
</dbReference>
<organism evidence="2 3">
    <name type="scientific">Grantiella picta</name>
    <dbReference type="NCBI Taxonomy" id="266360"/>
    <lineage>
        <taxon>Eukaryota</taxon>
        <taxon>Metazoa</taxon>
        <taxon>Chordata</taxon>
        <taxon>Craniata</taxon>
        <taxon>Vertebrata</taxon>
        <taxon>Euteleostomi</taxon>
        <taxon>Archelosauria</taxon>
        <taxon>Archosauria</taxon>
        <taxon>Dinosauria</taxon>
        <taxon>Saurischia</taxon>
        <taxon>Theropoda</taxon>
        <taxon>Coelurosauria</taxon>
        <taxon>Aves</taxon>
        <taxon>Neognathae</taxon>
        <taxon>Neoaves</taxon>
        <taxon>Telluraves</taxon>
        <taxon>Australaves</taxon>
        <taxon>Passeriformes</taxon>
        <taxon>Meliphagoidea</taxon>
        <taxon>Meliphagidae</taxon>
        <taxon>Grantiella</taxon>
    </lineage>
</organism>
<dbReference type="InterPro" id="IPR043136">
    <property type="entry name" value="B30.2/SPRY_sf"/>
</dbReference>
<dbReference type="Proteomes" id="UP000575029">
    <property type="component" value="Unassembled WGS sequence"/>
</dbReference>
<dbReference type="InterPro" id="IPR006574">
    <property type="entry name" value="PRY"/>
</dbReference>
<dbReference type="PRINTS" id="PR01407">
    <property type="entry name" value="BUTYPHLNCDUF"/>
</dbReference>
<dbReference type="EMBL" id="VZRM01007009">
    <property type="protein sequence ID" value="NWV41558.1"/>
    <property type="molecule type" value="Genomic_DNA"/>
</dbReference>
<dbReference type="PANTHER" id="PTHR24103">
    <property type="entry name" value="E3 UBIQUITIN-PROTEIN LIGASE TRIM"/>
    <property type="match status" value="1"/>
</dbReference>
<dbReference type="InterPro" id="IPR001870">
    <property type="entry name" value="B30.2/SPRY"/>
</dbReference>
<dbReference type="InterPro" id="IPR003879">
    <property type="entry name" value="Butyrophylin_SPRY"/>
</dbReference>
<feature type="non-terminal residue" evidence="2">
    <location>
        <position position="176"/>
    </location>
</feature>
<dbReference type="InterPro" id="IPR050143">
    <property type="entry name" value="TRIM/RBCC"/>
</dbReference>
<dbReference type="Gene3D" id="2.60.120.920">
    <property type="match status" value="1"/>
</dbReference>
<dbReference type="Pfam" id="PF00622">
    <property type="entry name" value="SPRY"/>
    <property type="match status" value="1"/>
</dbReference>
<evidence type="ECO:0000259" key="1">
    <source>
        <dbReference type="PROSITE" id="PS50188"/>
    </source>
</evidence>